<dbReference type="EMBL" id="MU003703">
    <property type="protein sequence ID" value="KAF2808571.1"/>
    <property type="molecule type" value="Genomic_DNA"/>
</dbReference>
<protein>
    <submittedName>
        <fullName evidence="2 4">Uncharacterized protein</fullName>
    </submittedName>
</protein>
<proteinExistence type="predicted"/>
<dbReference type="RefSeq" id="XP_033575535.1">
    <property type="nucleotide sequence ID" value="XM_033720309.1"/>
</dbReference>
<name>A0A6A6YIE2_9PEZI</name>
<accession>A0A6A6YIE2</accession>
<evidence type="ECO:0000313" key="3">
    <source>
        <dbReference type="Proteomes" id="UP000504636"/>
    </source>
</evidence>
<sequence>MADELSADEAILLDATEEAASARAELDEGSATEATEELNPTRDVDAAMIVEVEPNASGESPNPDDAAAAAEASEATVATVNRVDIAGVTAVIAEYDATWNGCAALGCASKLPAGHKHWHVHMLLSAERTVEGCTTVTDGSARAESVRAVTAAADSTRDADDSTEDARTKGAVAAAL</sequence>
<evidence type="ECO:0000313" key="2">
    <source>
        <dbReference type="EMBL" id="KAF2808571.1"/>
    </source>
</evidence>
<organism evidence="2">
    <name type="scientific">Mytilinidion resinicola</name>
    <dbReference type="NCBI Taxonomy" id="574789"/>
    <lineage>
        <taxon>Eukaryota</taxon>
        <taxon>Fungi</taxon>
        <taxon>Dikarya</taxon>
        <taxon>Ascomycota</taxon>
        <taxon>Pezizomycotina</taxon>
        <taxon>Dothideomycetes</taxon>
        <taxon>Pleosporomycetidae</taxon>
        <taxon>Mytilinidiales</taxon>
        <taxon>Mytilinidiaceae</taxon>
        <taxon>Mytilinidion</taxon>
    </lineage>
</organism>
<keyword evidence="3" id="KW-1185">Reference proteome</keyword>
<reference evidence="2 4" key="1">
    <citation type="journal article" date="2020" name="Stud. Mycol.">
        <title>101 Dothideomycetes genomes: a test case for predicting lifestyles and emergence of pathogens.</title>
        <authorList>
            <person name="Haridas S."/>
            <person name="Albert R."/>
            <person name="Binder M."/>
            <person name="Bloem J."/>
            <person name="Labutti K."/>
            <person name="Salamov A."/>
            <person name="Andreopoulos B."/>
            <person name="Baker S."/>
            <person name="Barry K."/>
            <person name="Bills G."/>
            <person name="Bluhm B."/>
            <person name="Cannon C."/>
            <person name="Castanera R."/>
            <person name="Culley D."/>
            <person name="Daum C."/>
            <person name="Ezra D."/>
            <person name="Gonzalez J."/>
            <person name="Henrissat B."/>
            <person name="Kuo A."/>
            <person name="Liang C."/>
            <person name="Lipzen A."/>
            <person name="Lutzoni F."/>
            <person name="Magnuson J."/>
            <person name="Mondo S."/>
            <person name="Nolan M."/>
            <person name="Ohm R."/>
            <person name="Pangilinan J."/>
            <person name="Park H.-J."/>
            <person name="Ramirez L."/>
            <person name="Alfaro M."/>
            <person name="Sun H."/>
            <person name="Tritt A."/>
            <person name="Yoshinaga Y."/>
            <person name="Zwiers L.-H."/>
            <person name="Turgeon B."/>
            <person name="Goodwin S."/>
            <person name="Spatafora J."/>
            <person name="Crous P."/>
            <person name="Grigoriev I."/>
        </authorList>
    </citation>
    <scope>NUCLEOTIDE SEQUENCE</scope>
    <source>
        <strain evidence="2 4">CBS 304.34</strain>
    </source>
</reference>
<gene>
    <name evidence="2 4" type="ORF">BDZ99DRAFT_464433</name>
</gene>
<reference evidence="4" key="2">
    <citation type="submission" date="2020-04" db="EMBL/GenBank/DDBJ databases">
        <authorList>
            <consortium name="NCBI Genome Project"/>
        </authorList>
    </citation>
    <scope>NUCLEOTIDE SEQUENCE</scope>
    <source>
        <strain evidence="4">CBS 304.34</strain>
    </source>
</reference>
<feature type="compositionally biased region" description="Acidic residues" evidence="1">
    <location>
        <begin position="27"/>
        <end position="36"/>
    </location>
</feature>
<feature type="region of interest" description="Disordered" evidence="1">
    <location>
        <begin position="20"/>
        <end position="41"/>
    </location>
</feature>
<dbReference type="GeneID" id="54461202"/>
<reference evidence="4" key="3">
    <citation type="submission" date="2025-04" db="UniProtKB">
        <authorList>
            <consortium name="RefSeq"/>
        </authorList>
    </citation>
    <scope>IDENTIFICATION</scope>
    <source>
        <strain evidence="4">CBS 304.34</strain>
    </source>
</reference>
<dbReference type="AlphaFoldDB" id="A0A6A6YIE2"/>
<evidence type="ECO:0000313" key="4">
    <source>
        <dbReference type="RefSeq" id="XP_033575535.1"/>
    </source>
</evidence>
<dbReference type="Proteomes" id="UP000504636">
    <property type="component" value="Unplaced"/>
</dbReference>
<evidence type="ECO:0000256" key="1">
    <source>
        <dbReference type="SAM" id="MobiDB-lite"/>
    </source>
</evidence>
<feature type="non-terminal residue" evidence="2">
    <location>
        <position position="176"/>
    </location>
</feature>